<dbReference type="HAMAP" id="MF_00328">
    <property type="entry name" value="Guanylate_kinase"/>
    <property type="match status" value="1"/>
</dbReference>
<comment type="function">
    <text evidence="1 11">Essential for recycling GMP and indirectly, cGMP.</text>
</comment>
<dbReference type="Pfam" id="PF00625">
    <property type="entry name" value="Guanylate_kin"/>
    <property type="match status" value="1"/>
</dbReference>
<evidence type="ECO:0000256" key="1">
    <source>
        <dbReference type="ARBA" id="ARBA00003531"/>
    </source>
</evidence>
<organism evidence="13 14">
    <name type="scientific">Jingyaoa shaoxingensis</name>
    <dbReference type="NCBI Taxonomy" id="2763671"/>
    <lineage>
        <taxon>Bacteria</taxon>
        <taxon>Bacillati</taxon>
        <taxon>Bacillota</taxon>
        <taxon>Clostridia</taxon>
        <taxon>Lachnospirales</taxon>
        <taxon>Lachnospiraceae</taxon>
        <taxon>Jingyaoa</taxon>
    </lineage>
</organism>
<dbReference type="PROSITE" id="PS50052">
    <property type="entry name" value="GUANYLATE_KINASE_2"/>
    <property type="match status" value="1"/>
</dbReference>
<dbReference type="SUPFAM" id="SSF52540">
    <property type="entry name" value="P-loop containing nucleoside triphosphate hydrolases"/>
    <property type="match status" value="1"/>
</dbReference>
<evidence type="ECO:0000256" key="3">
    <source>
        <dbReference type="ARBA" id="ARBA00012961"/>
    </source>
</evidence>
<keyword evidence="11" id="KW-0963">Cytoplasm</keyword>
<evidence type="ECO:0000259" key="12">
    <source>
        <dbReference type="PROSITE" id="PS50052"/>
    </source>
</evidence>
<dbReference type="PANTHER" id="PTHR23117:SF13">
    <property type="entry name" value="GUANYLATE KINASE"/>
    <property type="match status" value="1"/>
</dbReference>
<dbReference type="EC" id="2.7.4.8" evidence="3 11"/>
<accession>A0ABR7N7M1</accession>
<dbReference type="PROSITE" id="PS00856">
    <property type="entry name" value="GUANYLATE_KINASE_1"/>
    <property type="match status" value="1"/>
</dbReference>
<dbReference type="GO" id="GO:0004385">
    <property type="term" value="F:GMP kinase activity"/>
    <property type="evidence" value="ECO:0007669"/>
    <property type="project" value="UniProtKB-EC"/>
</dbReference>
<evidence type="ECO:0000256" key="5">
    <source>
        <dbReference type="ARBA" id="ARBA00022679"/>
    </source>
</evidence>
<reference evidence="13 14" key="1">
    <citation type="submission" date="2020-08" db="EMBL/GenBank/DDBJ databases">
        <title>Genome public.</title>
        <authorList>
            <person name="Liu C."/>
            <person name="Sun Q."/>
        </authorList>
    </citation>
    <scope>NUCLEOTIDE SEQUENCE [LARGE SCALE GENOMIC DNA]</scope>
    <source>
        <strain evidence="13 14">NSJ-46</strain>
    </source>
</reference>
<gene>
    <name evidence="11 13" type="primary">gmk</name>
    <name evidence="13" type="ORF">H8716_04720</name>
</gene>
<comment type="subcellular location">
    <subcellularLocation>
        <location evidence="11">Cytoplasm</location>
    </subcellularLocation>
</comment>
<sequence length="209" mass="24330">MSCRSKGILLVISGFAGTGKGTLVHELLEKYDNYALSVSATTRSPRPGEVDGVHYFFKSKEEFEEMIHENRLIEYASYVENYYGTPKEYVQQQLENGKDVILEIEIQGALKIKKQFPDTLLLFMVPPSASVLEERLRGRGTETDEVVRKRLHRAVEEAEFIEQYDYLIVNDDLETCVKETHEIIQSQHHRVDQRRQFIDTLKEDLKRFL</sequence>
<protein>
    <recommendedName>
        <fullName evidence="4 11">Guanylate kinase</fullName>
        <ecNumber evidence="3 11">2.7.4.8</ecNumber>
    </recommendedName>
    <alternativeName>
        <fullName evidence="9 11">GMP kinase</fullName>
    </alternativeName>
</protein>
<name>A0ABR7N7M1_9FIRM</name>
<evidence type="ECO:0000313" key="13">
    <source>
        <dbReference type="EMBL" id="MBC8572392.1"/>
    </source>
</evidence>
<feature type="binding site" evidence="11">
    <location>
        <begin position="14"/>
        <end position="21"/>
    </location>
    <ligand>
        <name>ATP</name>
        <dbReference type="ChEBI" id="CHEBI:30616"/>
    </ligand>
</feature>
<dbReference type="InterPro" id="IPR027417">
    <property type="entry name" value="P-loop_NTPase"/>
</dbReference>
<dbReference type="RefSeq" id="WP_249307373.1">
    <property type="nucleotide sequence ID" value="NZ_JACRSZ010000003.1"/>
</dbReference>
<dbReference type="Proteomes" id="UP000657421">
    <property type="component" value="Unassembled WGS sequence"/>
</dbReference>
<proteinExistence type="inferred from homology"/>
<evidence type="ECO:0000256" key="2">
    <source>
        <dbReference type="ARBA" id="ARBA00005790"/>
    </source>
</evidence>
<evidence type="ECO:0000256" key="11">
    <source>
        <dbReference type="HAMAP-Rule" id="MF_00328"/>
    </source>
</evidence>
<keyword evidence="7 11" id="KW-0418">Kinase</keyword>
<evidence type="ECO:0000256" key="10">
    <source>
        <dbReference type="ARBA" id="ARBA00048594"/>
    </source>
</evidence>
<dbReference type="Gene3D" id="3.30.63.10">
    <property type="entry name" value="Guanylate Kinase phosphate binding domain"/>
    <property type="match status" value="1"/>
</dbReference>
<dbReference type="SMART" id="SM00072">
    <property type="entry name" value="GuKc"/>
    <property type="match status" value="1"/>
</dbReference>
<comment type="similarity">
    <text evidence="2 11">Belongs to the guanylate kinase family.</text>
</comment>
<keyword evidence="5 11" id="KW-0808">Transferase</keyword>
<evidence type="ECO:0000256" key="9">
    <source>
        <dbReference type="ARBA" id="ARBA00030128"/>
    </source>
</evidence>
<evidence type="ECO:0000313" key="14">
    <source>
        <dbReference type="Proteomes" id="UP000657421"/>
    </source>
</evidence>
<keyword evidence="6 11" id="KW-0547">Nucleotide-binding</keyword>
<dbReference type="NCBIfam" id="TIGR03263">
    <property type="entry name" value="guanyl_kin"/>
    <property type="match status" value="1"/>
</dbReference>
<evidence type="ECO:0000256" key="7">
    <source>
        <dbReference type="ARBA" id="ARBA00022777"/>
    </source>
</evidence>
<dbReference type="PANTHER" id="PTHR23117">
    <property type="entry name" value="GUANYLATE KINASE-RELATED"/>
    <property type="match status" value="1"/>
</dbReference>
<evidence type="ECO:0000256" key="6">
    <source>
        <dbReference type="ARBA" id="ARBA00022741"/>
    </source>
</evidence>
<keyword evidence="8 11" id="KW-0067">ATP-binding</keyword>
<dbReference type="InterPro" id="IPR020590">
    <property type="entry name" value="Guanylate_kinase_CS"/>
</dbReference>
<evidence type="ECO:0000256" key="4">
    <source>
        <dbReference type="ARBA" id="ARBA00016296"/>
    </source>
</evidence>
<keyword evidence="14" id="KW-1185">Reference proteome</keyword>
<dbReference type="InterPro" id="IPR008145">
    <property type="entry name" value="GK/Ca_channel_bsu"/>
</dbReference>
<dbReference type="InterPro" id="IPR017665">
    <property type="entry name" value="Guanylate_kinase"/>
</dbReference>
<comment type="caution">
    <text evidence="13">The sequence shown here is derived from an EMBL/GenBank/DDBJ whole genome shotgun (WGS) entry which is preliminary data.</text>
</comment>
<evidence type="ECO:0000256" key="8">
    <source>
        <dbReference type="ARBA" id="ARBA00022840"/>
    </source>
</evidence>
<comment type="catalytic activity">
    <reaction evidence="10 11">
        <text>GMP + ATP = GDP + ADP</text>
        <dbReference type="Rhea" id="RHEA:20780"/>
        <dbReference type="ChEBI" id="CHEBI:30616"/>
        <dbReference type="ChEBI" id="CHEBI:58115"/>
        <dbReference type="ChEBI" id="CHEBI:58189"/>
        <dbReference type="ChEBI" id="CHEBI:456216"/>
        <dbReference type="EC" id="2.7.4.8"/>
    </reaction>
</comment>
<dbReference type="Gene3D" id="3.40.50.300">
    <property type="entry name" value="P-loop containing nucleotide triphosphate hydrolases"/>
    <property type="match status" value="1"/>
</dbReference>
<dbReference type="InterPro" id="IPR008144">
    <property type="entry name" value="Guanylate_kin-like_dom"/>
</dbReference>
<dbReference type="EMBL" id="JACRSZ010000003">
    <property type="protein sequence ID" value="MBC8572392.1"/>
    <property type="molecule type" value="Genomic_DNA"/>
</dbReference>
<feature type="domain" description="Guanylate kinase-like" evidence="12">
    <location>
        <begin position="7"/>
        <end position="185"/>
    </location>
</feature>
<dbReference type="CDD" id="cd00071">
    <property type="entry name" value="GMPK"/>
    <property type="match status" value="1"/>
</dbReference>